<dbReference type="EMBL" id="SNYL01000001">
    <property type="protein sequence ID" value="TDQ45156.1"/>
    <property type="molecule type" value="Genomic_DNA"/>
</dbReference>
<keyword evidence="2 3" id="KW-0808">Transferase</keyword>
<gene>
    <name evidence="3" type="ORF">DFR43_10157</name>
</gene>
<dbReference type="RefSeq" id="WP_133595368.1">
    <property type="nucleotide sequence ID" value="NZ_SNYL01000001.1"/>
</dbReference>
<evidence type="ECO:0000256" key="2">
    <source>
        <dbReference type="ARBA" id="ARBA00022679"/>
    </source>
</evidence>
<proteinExistence type="predicted"/>
<organism evidence="3 4">
    <name type="scientific">Tepidicella xavieri</name>
    <dbReference type="NCBI Taxonomy" id="360241"/>
    <lineage>
        <taxon>Bacteria</taxon>
        <taxon>Pseudomonadati</taxon>
        <taxon>Pseudomonadota</taxon>
        <taxon>Betaproteobacteria</taxon>
        <taxon>Burkholderiales</taxon>
        <taxon>Tepidicella</taxon>
    </lineage>
</organism>
<name>A0A4R6UGL7_9BURK</name>
<protein>
    <submittedName>
        <fullName evidence="3">O-methyltransferase involved in polyketide biosynthesis</fullName>
    </submittedName>
</protein>
<reference evidence="3 4" key="1">
    <citation type="submission" date="2019-03" db="EMBL/GenBank/DDBJ databases">
        <title>Genomic Encyclopedia of Type Strains, Phase IV (KMG-IV): sequencing the most valuable type-strain genomes for metagenomic binning, comparative biology and taxonomic classification.</title>
        <authorList>
            <person name="Goeker M."/>
        </authorList>
    </citation>
    <scope>NUCLEOTIDE SEQUENCE [LARGE SCALE GENOMIC DNA]</scope>
    <source>
        <strain evidence="3 4">DSM 19605</strain>
    </source>
</reference>
<dbReference type="Pfam" id="PF04072">
    <property type="entry name" value="LCM"/>
    <property type="match status" value="1"/>
</dbReference>
<dbReference type="PANTHER" id="PTHR43619:SF2">
    <property type="entry name" value="S-ADENOSYL-L-METHIONINE-DEPENDENT METHYLTRANSFERASES SUPERFAMILY PROTEIN"/>
    <property type="match status" value="1"/>
</dbReference>
<dbReference type="InterPro" id="IPR029063">
    <property type="entry name" value="SAM-dependent_MTases_sf"/>
</dbReference>
<dbReference type="GO" id="GO:0032259">
    <property type="term" value="P:methylation"/>
    <property type="evidence" value="ECO:0007669"/>
    <property type="project" value="UniProtKB-KW"/>
</dbReference>
<dbReference type="PANTHER" id="PTHR43619">
    <property type="entry name" value="S-ADENOSYL-L-METHIONINE-DEPENDENT METHYLTRANSFERASE YKTD-RELATED"/>
    <property type="match status" value="1"/>
</dbReference>
<accession>A0A4R6UGL7</accession>
<dbReference type="Gene3D" id="3.40.50.150">
    <property type="entry name" value="Vaccinia Virus protein VP39"/>
    <property type="match status" value="1"/>
</dbReference>
<comment type="caution">
    <text evidence="3">The sequence shown here is derived from an EMBL/GenBank/DDBJ whole genome shotgun (WGS) entry which is preliminary data.</text>
</comment>
<dbReference type="OrthoDB" id="9800233at2"/>
<evidence type="ECO:0000313" key="4">
    <source>
        <dbReference type="Proteomes" id="UP000295510"/>
    </source>
</evidence>
<sequence>MSVSIRSCGRTHCPPGEVIADCRVRQTQLPAVPSTLLIPLAARAHGARLYPWLDCQDHDARHLLDCLQTDWRPMLQDRVAVLNVLWRTRLIKGWAGAFFQRHPEATGVALGCGLSHYFQWLDVGTNRWIDADLPEVCQLRHTLLPPARERRLNAAVDLTRPGWWEALSLSRLDDGQPLFLVCEGVLMYLSPPRVRAILAEFADRAPAGSVLALDAISHVGVGQARHSLSVGRTGAEFHWGLHQIDELLHIHPRLRIAESRSVSECYGWMGWAAETLCLPWTGAPLYALVALTVGPR</sequence>
<evidence type="ECO:0000313" key="3">
    <source>
        <dbReference type="EMBL" id="TDQ45156.1"/>
    </source>
</evidence>
<dbReference type="InterPro" id="IPR007213">
    <property type="entry name" value="Ppm1/Ppm2/Tcmp"/>
</dbReference>
<keyword evidence="1 3" id="KW-0489">Methyltransferase</keyword>
<dbReference type="SUPFAM" id="SSF53335">
    <property type="entry name" value="S-adenosyl-L-methionine-dependent methyltransferases"/>
    <property type="match status" value="1"/>
</dbReference>
<dbReference type="Proteomes" id="UP000295510">
    <property type="component" value="Unassembled WGS sequence"/>
</dbReference>
<evidence type="ECO:0000256" key="1">
    <source>
        <dbReference type="ARBA" id="ARBA00022603"/>
    </source>
</evidence>
<dbReference type="AlphaFoldDB" id="A0A4R6UGL7"/>
<dbReference type="GO" id="GO:0008168">
    <property type="term" value="F:methyltransferase activity"/>
    <property type="evidence" value="ECO:0007669"/>
    <property type="project" value="UniProtKB-KW"/>
</dbReference>
<keyword evidence="4" id="KW-1185">Reference proteome</keyword>